<feature type="chain" id="PRO_5046060522" evidence="1">
    <location>
        <begin position="24"/>
        <end position="225"/>
    </location>
</feature>
<feature type="signal peptide" evidence="1">
    <location>
        <begin position="1"/>
        <end position="23"/>
    </location>
</feature>
<dbReference type="Proteomes" id="UP000837857">
    <property type="component" value="Chromosome 28"/>
</dbReference>
<evidence type="ECO:0000256" key="1">
    <source>
        <dbReference type="SAM" id="SignalP"/>
    </source>
</evidence>
<dbReference type="EMBL" id="OW152840">
    <property type="protein sequence ID" value="CAH2061884.1"/>
    <property type="molecule type" value="Genomic_DNA"/>
</dbReference>
<protein>
    <submittedName>
        <fullName evidence="2">Uncharacterized protein</fullName>
    </submittedName>
</protein>
<keyword evidence="1" id="KW-0732">Signal</keyword>
<name>A0ABN8IRB9_9NEOP</name>
<gene>
    <name evidence="2" type="ORF">IPOD504_LOCUS11527</name>
</gene>
<keyword evidence="3" id="KW-1185">Reference proteome</keyword>
<evidence type="ECO:0000313" key="2">
    <source>
        <dbReference type="EMBL" id="CAH2061884.1"/>
    </source>
</evidence>
<accession>A0ABN8IRB9</accession>
<sequence length="225" mass="25586">MLILTGFVFATLTFLITMTPSTGLNHETKTASADSEDPFTKMIQSLIKVNEQRLSSLQRYIDLNSFYKENAALLLRKGLNAKNPKSVKIYERAMVDSEDIGKFLAGAKETHDIVVLKNLDLNGKAIDSVTGRKNNVLTVKTNQKNGNDEINQRGKNYLYDESSFETGCDNPYKEECGNKGGCRRGCRRACFSSFRNFCLVYSCSYSMRAKFEKNCRRSCSYRFRY</sequence>
<feature type="non-terminal residue" evidence="2">
    <location>
        <position position="1"/>
    </location>
</feature>
<proteinExistence type="predicted"/>
<reference evidence="2" key="1">
    <citation type="submission" date="2022-03" db="EMBL/GenBank/DDBJ databases">
        <authorList>
            <person name="Martin H S."/>
        </authorList>
    </citation>
    <scope>NUCLEOTIDE SEQUENCE</scope>
</reference>
<organism evidence="2 3">
    <name type="scientific">Iphiclides podalirius</name>
    <name type="common">scarce swallowtail</name>
    <dbReference type="NCBI Taxonomy" id="110791"/>
    <lineage>
        <taxon>Eukaryota</taxon>
        <taxon>Metazoa</taxon>
        <taxon>Ecdysozoa</taxon>
        <taxon>Arthropoda</taxon>
        <taxon>Hexapoda</taxon>
        <taxon>Insecta</taxon>
        <taxon>Pterygota</taxon>
        <taxon>Neoptera</taxon>
        <taxon>Endopterygota</taxon>
        <taxon>Lepidoptera</taxon>
        <taxon>Glossata</taxon>
        <taxon>Ditrysia</taxon>
        <taxon>Papilionoidea</taxon>
        <taxon>Papilionidae</taxon>
        <taxon>Papilioninae</taxon>
        <taxon>Iphiclides</taxon>
    </lineage>
</organism>
<evidence type="ECO:0000313" key="3">
    <source>
        <dbReference type="Proteomes" id="UP000837857"/>
    </source>
</evidence>